<feature type="transmembrane region" description="Helical" evidence="1">
    <location>
        <begin position="21"/>
        <end position="43"/>
    </location>
</feature>
<dbReference type="HOGENOM" id="CLU_127076_0_0_6"/>
<dbReference type="Proteomes" id="UP000006201">
    <property type="component" value="Unassembled WGS sequence"/>
</dbReference>
<evidence type="ECO:0008006" key="4">
    <source>
        <dbReference type="Google" id="ProtNLM"/>
    </source>
</evidence>
<proteinExistence type="predicted"/>
<keyword evidence="1" id="KW-0812">Transmembrane</keyword>
<feature type="transmembrane region" description="Helical" evidence="1">
    <location>
        <begin position="92"/>
        <end position="111"/>
    </location>
</feature>
<keyword evidence="1" id="KW-0472">Membrane</keyword>
<dbReference type="eggNOG" id="ENOG5030RKS">
    <property type="taxonomic scope" value="Bacteria"/>
</dbReference>
<dbReference type="AlphaFoldDB" id="A4CDX3"/>
<evidence type="ECO:0000313" key="2">
    <source>
        <dbReference type="EMBL" id="EAR27165.1"/>
    </source>
</evidence>
<keyword evidence="1" id="KW-1133">Transmembrane helix</keyword>
<dbReference type="STRING" id="87626.PTD2_05825"/>
<keyword evidence="3" id="KW-1185">Reference proteome</keyword>
<reference evidence="2 3" key="1">
    <citation type="submission" date="2006-02" db="EMBL/GenBank/DDBJ databases">
        <authorList>
            <person name="Moran M.A."/>
            <person name="Kjelleberg S."/>
            <person name="Egan S."/>
            <person name="Saunders N."/>
            <person name="Thomas T."/>
            <person name="Ferriera S."/>
            <person name="Johnson J."/>
            <person name="Kravitz S."/>
            <person name="Halpern A."/>
            <person name="Remington K."/>
            <person name="Beeson K."/>
            <person name="Tran B."/>
            <person name="Rogers Y.-H."/>
            <person name="Friedman R."/>
            <person name="Venter J.C."/>
        </authorList>
    </citation>
    <scope>NUCLEOTIDE SEQUENCE [LARGE SCALE GENOMIC DNA]</scope>
    <source>
        <strain evidence="2 3">D2</strain>
    </source>
</reference>
<accession>A4CDX3</accession>
<protein>
    <recommendedName>
        <fullName evidence="4">Sugar transporter</fullName>
    </recommendedName>
</protein>
<evidence type="ECO:0000256" key="1">
    <source>
        <dbReference type="SAM" id="Phobius"/>
    </source>
</evidence>
<feature type="transmembrane region" description="Helical" evidence="1">
    <location>
        <begin position="63"/>
        <end position="85"/>
    </location>
</feature>
<comment type="caution">
    <text evidence="2">The sequence shown here is derived from an EMBL/GenBank/DDBJ whole genome shotgun (WGS) entry which is preliminary data.</text>
</comment>
<evidence type="ECO:0000313" key="3">
    <source>
        <dbReference type="Proteomes" id="UP000006201"/>
    </source>
</evidence>
<dbReference type="EMBL" id="AAOH01000007">
    <property type="protein sequence ID" value="EAR27165.1"/>
    <property type="molecule type" value="Genomic_DNA"/>
</dbReference>
<dbReference type="OrthoDB" id="1143964at2"/>
<feature type="transmembrane region" description="Helical" evidence="1">
    <location>
        <begin position="117"/>
        <end position="141"/>
    </location>
</feature>
<gene>
    <name evidence="2" type="ORF">PTD2_05825</name>
</gene>
<organism evidence="2 3">
    <name type="scientific">Pseudoalteromonas tunicata D2</name>
    <dbReference type="NCBI Taxonomy" id="87626"/>
    <lineage>
        <taxon>Bacteria</taxon>
        <taxon>Pseudomonadati</taxon>
        <taxon>Pseudomonadota</taxon>
        <taxon>Gammaproteobacteria</taxon>
        <taxon>Alteromonadales</taxon>
        <taxon>Pseudoalteromonadaceae</taxon>
        <taxon>Pseudoalteromonas</taxon>
    </lineage>
</organism>
<name>A4CDX3_9GAMM</name>
<sequence>MTTESNIQTSSFTQPPKWLKPFAWVMVIWNLMGVMAFVMHILITPEQLAALPEAEQALFNNAASWAVVVFALAVFAGTAGSLALAFGKKLALPLLSVSLIGVLLQQFHSFVLQDSLAVYGTTALIMPAVVVFFAVALFVVAKKYLPQNE</sequence>
<dbReference type="RefSeq" id="WP_009839028.1">
    <property type="nucleotide sequence ID" value="NZ_AAOH01000007.1"/>
</dbReference>